<name>A0A133US05_9EURY</name>
<dbReference type="Proteomes" id="UP000070463">
    <property type="component" value="Unassembled WGS sequence"/>
</dbReference>
<evidence type="ECO:0000313" key="3">
    <source>
        <dbReference type="Proteomes" id="UP000070463"/>
    </source>
</evidence>
<comment type="similarity">
    <text evidence="1">Belongs to the enoyl-CoA hydratase/isomerase family.</text>
</comment>
<keyword evidence="3" id="KW-1185">Reference proteome</keyword>
<dbReference type="Pfam" id="PF00378">
    <property type="entry name" value="ECH_1"/>
    <property type="match status" value="1"/>
</dbReference>
<protein>
    <submittedName>
        <fullName evidence="2">Uncharacterized protein</fullName>
    </submittedName>
</protein>
<dbReference type="Gene3D" id="3.90.226.10">
    <property type="entry name" value="2-enoyl-CoA Hydratase, Chain A, domain 1"/>
    <property type="match status" value="1"/>
</dbReference>
<dbReference type="CDD" id="cd06558">
    <property type="entry name" value="crotonase-like"/>
    <property type="match status" value="1"/>
</dbReference>
<dbReference type="PANTHER" id="PTHR43113:SF1">
    <property type="entry name" value="1,4-DIHYDROXY-2-NAPHTHOYL-COA SYNTHASE, PEROXISOMAL"/>
    <property type="match status" value="1"/>
</dbReference>
<dbReference type="EMBL" id="LHXR01000048">
    <property type="protein sequence ID" value="KXA97021.1"/>
    <property type="molecule type" value="Genomic_DNA"/>
</dbReference>
<dbReference type="GO" id="GO:0008935">
    <property type="term" value="F:1,4-dihydroxy-2-naphthoyl-CoA synthase activity"/>
    <property type="evidence" value="ECO:0007669"/>
    <property type="project" value="TreeGrafter"/>
</dbReference>
<dbReference type="GO" id="GO:0009234">
    <property type="term" value="P:menaquinone biosynthetic process"/>
    <property type="evidence" value="ECO:0007669"/>
    <property type="project" value="TreeGrafter"/>
</dbReference>
<gene>
    <name evidence="2" type="ORF">AKJ37_03925</name>
</gene>
<dbReference type="PROSITE" id="PS00166">
    <property type="entry name" value="ENOYL_COA_HYDRATASE"/>
    <property type="match status" value="1"/>
</dbReference>
<comment type="caution">
    <text evidence="2">The sequence shown here is derived from an EMBL/GenBank/DDBJ whole genome shotgun (WGS) entry which is preliminary data.</text>
</comment>
<reference evidence="2 3" key="1">
    <citation type="journal article" date="2016" name="Sci. Rep.">
        <title>Metabolic traits of an uncultured archaeal lineage -MSBL1- from brine pools of the Red Sea.</title>
        <authorList>
            <person name="Mwirichia R."/>
            <person name="Alam I."/>
            <person name="Rashid M."/>
            <person name="Vinu M."/>
            <person name="Ba-Alawi W."/>
            <person name="Anthony Kamau A."/>
            <person name="Kamanda Ngugi D."/>
            <person name="Goker M."/>
            <person name="Klenk H.P."/>
            <person name="Bajic V."/>
            <person name="Stingl U."/>
        </authorList>
    </citation>
    <scope>NUCLEOTIDE SEQUENCE [LARGE SCALE GENOMIC DNA]</scope>
    <source>
        <strain evidence="2">SCGC-AAA259I09</strain>
    </source>
</reference>
<proteinExistence type="inferred from homology"/>
<dbReference type="GO" id="GO:0005829">
    <property type="term" value="C:cytosol"/>
    <property type="evidence" value="ECO:0007669"/>
    <property type="project" value="TreeGrafter"/>
</dbReference>
<dbReference type="InterPro" id="IPR001753">
    <property type="entry name" value="Enoyl-CoA_hydra/iso"/>
</dbReference>
<dbReference type="SUPFAM" id="SSF52096">
    <property type="entry name" value="ClpP/crotonase"/>
    <property type="match status" value="1"/>
</dbReference>
<evidence type="ECO:0000313" key="2">
    <source>
        <dbReference type="EMBL" id="KXA97021.1"/>
    </source>
</evidence>
<organism evidence="2 3">
    <name type="scientific">candidate division MSBL1 archaeon SCGC-AAA259I09</name>
    <dbReference type="NCBI Taxonomy" id="1698267"/>
    <lineage>
        <taxon>Archaea</taxon>
        <taxon>Methanobacteriati</taxon>
        <taxon>Methanobacteriota</taxon>
        <taxon>candidate division MSBL1</taxon>
    </lineage>
</organism>
<dbReference type="InterPro" id="IPR029045">
    <property type="entry name" value="ClpP/crotonase-like_dom_sf"/>
</dbReference>
<dbReference type="AlphaFoldDB" id="A0A133US05"/>
<evidence type="ECO:0000256" key="1">
    <source>
        <dbReference type="RuleBase" id="RU003707"/>
    </source>
</evidence>
<dbReference type="PATRIC" id="fig|1698267.3.peg.1381"/>
<dbReference type="InterPro" id="IPR018376">
    <property type="entry name" value="Enoyl-CoA_hyd/isom_CS"/>
</dbReference>
<accession>A0A133US05</accession>
<sequence length="372" mass="42705">MDKRTSQIEDISLLIIMEKRKTFVNLLSNFRYKILNTKWTKLKLIIMEEDEFDWHVAEDPADWRHVRYDPEWYDYTASVAIDRPEEMNAYVLGTLKELCAGFERAMGDESVQFIVLTGTGEKAFCTGGSVTEYSQKYNRQPWKFREWGEYYGRVFDLILHCGKPVIARINGAVAGGGWEFVSCCDLALAVEYAKFISPGPRVGMTSIGGLSQWLPLHTSVKKSAEMVLLSSEVSAEEAVKQGFINDVASAEELDDMLREKYIDTMKNLSPSSLWYYKVQHNWWKDLVWRLTWEHGKAWFALNMGSVEPSEGLWAFKEKRDPEMEKIREMVSKGLDPRVPYGPFISKCSECGAEYIAEKSKYCPECGAELSKD</sequence>
<dbReference type="PANTHER" id="PTHR43113">
    <property type="entry name" value="NUCLEOSIDE-DIPHOSPHATE-SUGAR EPIMERASE"/>
    <property type="match status" value="1"/>
</dbReference>